<accession>A0ABD3R322</accession>
<proteinExistence type="predicted"/>
<feature type="region of interest" description="Disordered" evidence="1">
    <location>
        <begin position="1"/>
        <end position="30"/>
    </location>
</feature>
<sequence>MVLSMAFVDPHTGSRGTYTGQVNSFNHKPDGKGTVYYTNGSVAEGTWENGTLVKSSSQDPASRQGIRSSSSRPPSFRGSSSMEPPGYYETRALFVNHSTGNLDRLDRLNGRRKSRPQQGSASVQSYNSRGSVELPFGSASVQLDQSGGGVVKIGPDGSHSQRNRGSGGPVNAQYHSRGSSYKVSPRKNPEYK</sequence>
<name>A0ABD3R322_9STRA</name>
<feature type="region of interest" description="Disordered" evidence="1">
    <location>
        <begin position="52"/>
        <end position="192"/>
    </location>
</feature>
<dbReference type="EMBL" id="JALLPB020000730">
    <property type="protein sequence ID" value="KAL3806807.1"/>
    <property type="molecule type" value="Genomic_DNA"/>
</dbReference>
<protein>
    <submittedName>
        <fullName evidence="2">Uncharacterized protein</fullName>
    </submittedName>
</protein>
<dbReference type="AlphaFoldDB" id="A0ABD3R322"/>
<dbReference type="SUPFAM" id="SSF82185">
    <property type="entry name" value="Histone H3 K4-specific methyltransferase SET7/9 N-terminal domain"/>
    <property type="match status" value="1"/>
</dbReference>
<feature type="compositionally biased region" description="Polar residues" evidence="1">
    <location>
        <begin position="173"/>
        <end position="182"/>
    </location>
</feature>
<reference evidence="2 3" key="1">
    <citation type="submission" date="2024-10" db="EMBL/GenBank/DDBJ databases">
        <title>Updated reference genomes for cyclostephanoid diatoms.</title>
        <authorList>
            <person name="Roberts W.R."/>
            <person name="Alverson A.J."/>
        </authorList>
    </citation>
    <scope>NUCLEOTIDE SEQUENCE [LARGE SCALE GENOMIC DNA]</scope>
    <source>
        <strain evidence="2 3">AJA228-03</strain>
    </source>
</reference>
<evidence type="ECO:0000256" key="1">
    <source>
        <dbReference type="SAM" id="MobiDB-lite"/>
    </source>
</evidence>
<gene>
    <name evidence="2" type="ORF">ACHAXA_001089</name>
</gene>
<feature type="compositionally biased region" description="Low complexity" evidence="1">
    <location>
        <begin position="62"/>
        <end position="81"/>
    </location>
</feature>
<keyword evidence="3" id="KW-1185">Reference proteome</keyword>
<dbReference type="Proteomes" id="UP001530377">
    <property type="component" value="Unassembled WGS sequence"/>
</dbReference>
<feature type="compositionally biased region" description="Polar residues" evidence="1">
    <location>
        <begin position="52"/>
        <end position="61"/>
    </location>
</feature>
<feature type="compositionally biased region" description="Polar residues" evidence="1">
    <location>
        <begin position="14"/>
        <end position="26"/>
    </location>
</feature>
<evidence type="ECO:0000313" key="2">
    <source>
        <dbReference type="EMBL" id="KAL3806807.1"/>
    </source>
</evidence>
<dbReference type="Gene3D" id="2.20.110.10">
    <property type="entry name" value="Histone H3 K4-specific methyltransferase SET7/9 N-terminal domain"/>
    <property type="match status" value="1"/>
</dbReference>
<comment type="caution">
    <text evidence="2">The sequence shown here is derived from an EMBL/GenBank/DDBJ whole genome shotgun (WGS) entry which is preliminary data.</text>
</comment>
<feature type="compositionally biased region" description="Polar residues" evidence="1">
    <location>
        <begin position="116"/>
        <end position="130"/>
    </location>
</feature>
<organism evidence="2 3">
    <name type="scientific">Cyclostephanos tholiformis</name>
    <dbReference type="NCBI Taxonomy" id="382380"/>
    <lineage>
        <taxon>Eukaryota</taxon>
        <taxon>Sar</taxon>
        <taxon>Stramenopiles</taxon>
        <taxon>Ochrophyta</taxon>
        <taxon>Bacillariophyta</taxon>
        <taxon>Coscinodiscophyceae</taxon>
        <taxon>Thalassiosirophycidae</taxon>
        <taxon>Stephanodiscales</taxon>
        <taxon>Stephanodiscaceae</taxon>
        <taxon>Cyclostephanos</taxon>
    </lineage>
</organism>
<evidence type="ECO:0000313" key="3">
    <source>
        <dbReference type="Proteomes" id="UP001530377"/>
    </source>
</evidence>